<feature type="signal peptide" evidence="1">
    <location>
        <begin position="1"/>
        <end position="21"/>
    </location>
</feature>
<organism evidence="2 3">
    <name type="scientific">Psophocarpus tetragonolobus</name>
    <name type="common">Winged bean</name>
    <name type="synonym">Dolichos tetragonolobus</name>
    <dbReference type="NCBI Taxonomy" id="3891"/>
    <lineage>
        <taxon>Eukaryota</taxon>
        <taxon>Viridiplantae</taxon>
        <taxon>Streptophyta</taxon>
        <taxon>Embryophyta</taxon>
        <taxon>Tracheophyta</taxon>
        <taxon>Spermatophyta</taxon>
        <taxon>Magnoliopsida</taxon>
        <taxon>eudicotyledons</taxon>
        <taxon>Gunneridae</taxon>
        <taxon>Pentapetalae</taxon>
        <taxon>rosids</taxon>
        <taxon>fabids</taxon>
        <taxon>Fabales</taxon>
        <taxon>Fabaceae</taxon>
        <taxon>Papilionoideae</taxon>
        <taxon>50 kb inversion clade</taxon>
        <taxon>NPAAA clade</taxon>
        <taxon>indigoferoid/millettioid clade</taxon>
        <taxon>Phaseoleae</taxon>
        <taxon>Psophocarpus</taxon>
    </lineage>
</organism>
<dbReference type="EMBL" id="JAYMYS010000004">
    <property type="protein sequence ID" value="KAK7395555.1"/>
    <property type="molecule type" value="Genomic_DNA"/>
</dbReference>
<keyword evidence="1" id="KW-0732">Signal</keyword>
<evidence type="ECO:0000313" key="2">
    <source>
        <dbReference type="EMBL" id="KAK7395555.1"/>
    </source>
</evidence>
<accession>A0AAN9SG59</accession>
<name>A0AAN9SG59_PSOTE</name>
<sequence>MTILILGLLAMLLLITPDVAAARDIKKGQVVKSTKKEVGGAKFAAGFPPWVCPLGCCFWTAEGNCFSCCATVPT</sequence>
<evidence type="ECO:0000256" key="1">
    <source>
        <dbReference type="SAM" id="SignalP"/>
    </source>
</evidence>
<protein>
    <submittedName>
        <fullName evidence="2">Uncharacterized protein</fullName>
    </submittedName>
</protein>
<feature type="chain" id="PRO_5042814609" evidence="1">
    <location>
        <begin position="22"/>
        <end position="74"/>
    </location>
</feature>
<dbReference type="AlphaFoldDB" id="A0AAN9SG59"/>
<proteinExistence type="predicted"/>
<evidence type="ECO:0000313" key="3">
    <source>
        <dbReference type="Proteomes" id="UP001386955"/>
    </source>
</evidence>
<reference evidence="2 3" key="1">
    <citation type="submission" date="2024-01" db="EMBL/GenBank/DDBJ databases">
        <title>The genomes of 5 underutilized Papilionoideae crops provide insights into root nodulation and disease resistanc.</title>
        <authorList>
            <person name="Jiang F."/>
        </authorList>
    </citation>
    <scope>NUCLEOTIDE SEQUENCE [LARGE SCALE GENOMIC DNA]</scope>
    <source>
        <strain evidence="2">DUOXIRENSHENG_FW03</strain>
        <tissue evidence="2">Leaves</tissue>
    </source>
</reference>
<keyword evidence="3" id="KW-1185">Reference proteome</keyword>
<gene>
    <name evidence="2" type="ORF">VNO78_16117</name>
</gene>
<comment type="caution">
    <text evidence="2">The sequence shown here is derived from an EMBL/GenBank/DDBJ whole genome shotgun (WGS) entry which is preliminary data.</text>
</comment>
<dbReference type="Proteomes" id="UP001386955">
    <property type="component" value="Unassembled WGS sequence"/>
</dbReference>